<organism evidence="2 3">
    <name type="scientific">Brassica cretica</name>
    <name type="common">Mustard</name>
    <dbReference type="NCBI Taxonomy" id="69181"/>
    <lineage>
        <taxon>Eukaryota</taxon>
        <taxon>Viridiplantae</taxon>
        <taxon>Streptophyta</taxon>
        <taxon>Embryophyta</taxon>
        <taxon>Tracheophyta</taxon>
        <taxon>Spermatophyta</taxon>
        <taxon>Magnoliopsida</taxon>
        <taxon>eudicotyledons</taxon>
        <taxon>Gunneridae</taxon>
        <taxon>Pentapetalae</taxon>
        <taxon>rosids</taxon>
        <taxon>malvids</taxon>
        <taxon>Brassicales</taxon>
        <taxon>Brassicaceae</taxon>
        <taxon>Brassiceae</taxon>
        <taxon>Brassica</taxon>
    </lineage>
</organism>
<protein>
    <submittedName>
        <fullName evidence="2">Uncharacterized protein</fullName>
    </submittedName>
</protein>
<name>A0A8S9RDD4_BRACR</name>
<comment type="caution">
    <text evidence="2">The sequence shown here is derived from an EMBL/GenBank/DDBJ whole genome shotgun (WGS) entry which is preliminary data.</text>
</comment>
<dbReference type="Proteomes" id="UP000712600">
    <property type="component" value="Unassembled WGS sequence"/>
</dbReference>
<gene>
    <name evidence="2" type="ORF">F2Q69_00061369</name>
</gene>
<dbReference type="EMBL" id="QGKX02000095">
    <property type="protein sequence ID" value="KAF3570705.1"/>
    <property type="molecule type" value="Genomic_DNA"/>
</dbReference>
<evidence type="ECO:0000313" key="2">
    <source>
        <dbReference type="EMBL" id="KAF3570705.1"/>
    </source>
</evidence>
<evidence type="ECO:0000256" key="1">
    <source>
        <dbReference type="SAM" id="MobiDB-lite"/>
    </source>
</evidence>
<proteinExistence type="predicted"/>
<sequence length="124" mass="14422">MDALKPCCNTFLQLPYRLQITDHPKNCRSFLLSLTILYRPYAVKKASEDSKNWSTAIYCVVPELPRSHRFDPGSEDLNNRRQTIATTSRQTNPRSTDPSGTRQRYHLMTPSFGLRLRDYRLQTS</sequence>
<feature type="compositionally biased region" description="Polar residues" evidence="1">
    <location>
        <begin position="80"/>
        <end position="102"/>
    </location>
</feature>
<dbReference type="AlphaFoldDB" id="A0A8S9RDD4"/>
<reference evidence="2" key="1">
    <citation type="submission" date="2019-12" db="EMBL/GenBank/DDBJ databases">
        <title>Genome sequencing and annotation of Brassica cretica.</title>
        <authorList>
            <person name="Studholme D.J."/>
            <person name="Sarris P."/>
        </authorList>
    </citation>
    <scope>NUCLEOTIDE SEQUENCE</scope>
    <source>
        <strain evidence="2">PFS-109/04</strain>
        <tissue evidence="2">Leaf</tissue>
    </source>
</reference>
<accession>A0A8S9RDD4</accession>
<feature type="region of interest" description="Disordered" evidence="1">
    <location>
        <begin position="66"/>
        <end position="104"/>
    </location>
</feature>
<evidence type="ECO:0000313" key="3">
    <source>
        <dbReference type="Proteomes" id="UP000712600"/>
    </source>
</evidence>